<organism evidence="1 2">
    <name type="scientific">Pseudovibrio denitrificans</name>
    <dbReference type="NCBI Taxonomy" id="258256"/>
    <lineage>
        <taxon>Bacteria</taxon>
        <taxon>Pseudomonadati</taxon>
        <taxon>Pseudomonadota</taxon>
        <taxon>Alphaproteobacteria</taxon>
        <taxon>Hyphomicrobiales</taxon>
        <taxon>Stappiaceae</taxon>
        <taxon>Pseudovibrio</taxon>
    </lineage>
</organism>
<dbReference type="Proteomes" id="UP000183371">
    <property type="component" value="Unassembled WGS sequence"/>
</dbReference>
<protein>
    <submittedName>
        <fullName evidence="1">Uncharacterized protein</fullName>
    </submittedName>
</protein>
<dbReference type="RefSeq" id="WP_054783736.1">
    <property type="nucleotide sequence ID" value="NZ_FPBD01000008.1"/>
</dbReference>
<accession>A0A1I7DD20</accession>
<gene>
    <name evidence="1" type="ORF">SAMN05444141_108169</name>
</gene>
<sequence>MAPEAELLSSLCFQIARVLNESLVDPQAKDGAEDIYDYGQAPYTSACWLLVRFNVLQDVTNNTFNVIVPFEKIEEHLNLVDPEKLLKEKDEIFRIFLRCMLDYREDLSSELDPFDVAAIMVPTMELLVQCGYAEKMQDLYRWTPEITDHMIAALEWVEDQGRAFALRDVDTSIRCDEVWFRITPWHQHFLALKCATMSEDQLWDYIYKRLRPDQLCFFEIPDEERCTPPRNQDELAAELRARLEEVRARQPFWTRL</sequence>
<dbReference type="EMBL" id="FPBD01000008">
    <property type="protein sequence ID" value="SFU09601.1"/>
    <property type="molecule type" value="Genomic_DNA"/>
</dbReference>
<name>A0A1I7DD20_9HYPH</name>
<evidence type="ECO:0000313" key="1">
    <source>
        <dbReference type="EMBL" id="SFU09601.1"/>
    </source>
</evidence>
<evidence type="ECO:0000313" key="2">
    <source>
        <dbReference type="Proteomes" id="UP000183371"/>
    </source>
</evidence>
<keyword evidence="2" id="KW-1185">Reference proteome</keyword>
<reference evidence="2" key="1">
    <citation type="submission" date="2016-10" db="EMBL/GenBank/DDBJ databases">
        <authorList>
            <person name="Varghese N."/>
            <person name="Submissions S."/>
        </authorList>
    </citation>
    <scope>NUCLEOTIDE SEQUENCE [LARGE SCALE GENOMIC DNA]</scope>
    <source>
        <strain evidence="2">DSM 17465</strain>
    </source>
</reference>
<dbReference type="AlphaFoldDB" id="A0A1I7DD20"/>
<proteinExistence type="predicted"/>